<feature type="binding site" description="in other chain" evidence="4">
    <location>
        <begin position="221"/>
        <end position="224"/>
    </location>
    <ligand>
        <name>dUMP</name>
        <dbReference type="ChEBI" id="CHEBI:246422"/>
        <note>ligand shared between dimeric partners</note>
    </ligand>
</feature>
<dbReference type="InterPro" id="IPR023451">
    <property type="entry name" value="Thymidate_synth/dCMP_Mease_dom"/>
</dbReference>
<comment type="similarity">
    <text evidence="4">Belongs to the thymidylate synthase family. Bacterial-type ThyA subfamily.</text>
</comment>
<gene>
    <name evidence="4" type="primary">thyA</name>
    <name evidence="6" type="ORF">UX31_C0021G0007</name>
</gene>
<organism evidence="6 7">
    <name type="scientific">Candidatus Nomurabacteria bacterium GW2011_GWA1_46_11</name>
    <dbReference type="NCBI Taxonomy" id="1618732"/>
    <lineage>
        <taxon>Bacteria</taxon>
        <taxon>Candidatus Nomuraibacteriota</taxon>
    </lineage>
</organism>
<dbReference type="GO" id="GO:0005829">
    <property type="term" value="C:cytosol"/>
    <property type="evidence" value="ECO:0007669"/>
    <property type="project" value="TreeGrafter"/>
</dbReference>
<comment type="subcellular location">
    <subcellularLocation>
        <location evidence="4">Cytoplasm</location>
    </subcellularLocation>
</comment>
<evidence type="ECO:0000256" key="2">
    <source>
        <dbReference type="ARBA" id="ARBA00022603"/>
    </source>
</evidence>
<feature type="active site" description="Nucleophile" evidence="4">
    <location>
        <position position="201"/>
    </location>
</feature>
<reference evidence="6 7" key="1">
    <citation type="journal article" date="2015" name="Nature">
        <title>rRNA introns, odd ribosomes, and small enigmatic genomes across a large radiation of phyla.</title>
        <authorList>
            <person name="Brown C.T."/>
            <person name="Hug L.A."/>
            <person name="Thomas B.C."/>
            <person name="Sharon I."/>
            <person name="Castelle C.J."/>
            <person name="Singh A."/>
            <person name="Wilkins M.J."/>
            <person name="Williams K.H."/>
            <person name="Banfield J.F."/>
        </authorList>
    </citation>
    <scope>NUCLEOTIDE SEQUENCE [LARGE SCALE GENOMIC DNA]</scope>
</reference>
<feature type="binding site" evidence="4">
    <location>
        <position position="224"/>
    </location>
    <ligand>
        <name>(6R)-5,10-methylene-5,6,7,8-tetrahydrofolate</name>
        <dbReference type="ChEBI" id="CHEBI:15636"/>
    </ligand>
</feature>
<dbReference type="HAMAP" id="MF_00008">
    <property type="entry name" value="Thymidy_synth_bact"/>
    <property type="match status" value="1"/>
</dbReference>
<dbReference type="InterPro" id="IPR000398">
    <property type="entry name" value="Thymidylate_synthase"/>
</dbReference>
<feature type="domain" description="Thymidylate synthase/dCMP hydroxymethylase" evidence="5">
    <location>
        <begin position="18"/>
        <end position="319"/>
    </location>
</feature>
<dbReference type="GO" id="GO:0006231">
    <property type="term" value="P:dTMP biosynthetic process"/>
    <property type="evidence" value="ECO:0007669"/>
    <property type="project" value="UniProtKB-UniRule"/>
</dbReference>
<comment type="catalytic activity">
    <reaction evidence="4">
        <text>dUMP + (6R)-5,10-methylene-5,6,7,8-tetrahydrofolate = 7,8-dihydrofolate + dTMP</text>
        <dbReference type="Rhea" id="RHEA:12104"/>
        <dbReference type="ChEBI" id="CHEBI:15636"/>
        <dbReference type="ChEBI" id="CHEBI:57451"/>
        <dbReference type="ChEBI" id="CHEBI:63528"/>
        <dbReference type="ChEBI" id="CHEBI:246422"/>
        <dbReference type="EC" id="2.1.1.45"/>
    </reaction>
</comment>
<keyword evidence="4" id="KW-0545">Nucleotide biosynthesis</keyword>
<dbReference type="InterPro" id="IPR045097">
    <property type="entry name" value="Thymidate_synth/dCMP_Mease"/>
</dbReference>
<dbReference type="InterPro" id="IPR036926">
    <property type="entry name" value="Thymidate_synth/dCMP_Mease_sf"/>
</dbReference>
<evidence type="ECO:0000313" key="7">
    <source>
        <dbReference type="Proteomes" id="UP000034107"/>
    </source>
</evidence>
<dbReference type="PATRIC" id="fig|1618732.3.peg.728"/>
<dbReference type="AlphaFoldDB" id="A0A0G1NKM4"/>
<dbReference type="SUPFAM" id="SSF55831">
    <property type="entry name" value="Thymidylate synthase/dCMP hydroxymethylase"/>
    <property type="match status" value="1"/>
</dbReference>
<dbReference type="GO" id="GO:0004799">
    <property type="term" value="F:thymidylate synthase activity"/>
    <property type="evidence" value="ECO:0007669"/>
    <property type="project" value="UniProtKB-UniRule"/>
</dbReference>
<sequence length="336" mass="38904">MESKKQKDMNDKRHPEYQYLNLLRDILDNGVEKHDHNTGMGLTSVFGRQMRFDLSKGFPLLTTKKVPWNSIMHELYWFVSGQTNIKYLIDNKVPIWNDYPYKIYKDKAGKGEFPELSKEDFVEKIKTDEGFAKAHGELPRIYGEQWRAWPASDGRKIDQLAWVIDTLKNFPERKHAVLSAWNPQFLYAMAKPGEALSFPLCHILFHFNVSGNKLSCLLYQRSCDMFLGVPFNIASYAALTMIIAKIAGYEPGEFIHTLGDTHIYHDHLEQVKEQLAREPRPFPRLALSSEITDLESFRPEMITLEGYDPHPPLRASMTVAGGFDEKDRTKFIKNDR</sequence>
<proteinExistence type="inferred from homology"/>
<accession>A0A0G1NKM4</accession>
<dbReference type="PANTHER" id="PTHR11548:SF1">
    <property type="entry name" value="THYMIDYLATE SYNTHASE 1"/>
    <property type="match status" value="1"/>
</dbReference>
<dbReference type="EC" id="2.1.1.45" evidence="1 4"/>
<keyword evidence="2 4" id="KW-0489">Methyltransferase</keyword>
<comment type="caution">
    <text evidence="6">The sequence shown here is derived from an EMBL/GenBank/DDBJ whole genome shotgun (WGS) entry which is preliminary data.</text>
</comment>
<dbReference type="PANTHER" id="PTHR11548">
    <property type="entry name" value="THYMIDYLATE SYNTHASE 1"/>
    <property type="match status" value="1"/>
</dbReference>
<name>A0A0G1NKM4_9BACT</name>
<comment type="caution">
    <text evidence="4">Lacks conserved residue(s) required for the propagation of feature annotation.</text>
</comment>
<protein>
    <recommendedName>
        <fullName evidence="1 4">Thymidylate synthase</fullName>
        <shortName evidence="4">TS</shortName>
        <shortName evidence="4">TSase</shortName>
        <ecNumber evidence="1 4">2.1.1.45</ecNumber>
    </recommendedName>
</protein>
<dbReference type="GO" id="GO:0032259">
    <property type="term" value="P:methylation"/>
    <property type="evidence" value="ECO:0007669"/>
    <property type="project" value="UniProtKB-KW"/>
</dbReference>
<dbReference type="EMBL" id="LCLS01000021">
    <property type="protein sequence ID" value="KKU21129.1"/>
    <property type="molecule type" value="Genomic_DNA"/>
</dbReference>
<keyword evidence="4" id="KW-0963">Cytoplasm</keyword>
<dbReference type="Gene3D" id="3.30.572.10">
    <property type="entry name" value="Thymidylate synthase/dCMP hydroxymethylase domain"/>
    <property type="match status" value="1"/>
</dbReference>
<comment type="subunit">
    <text evidence="4">Homodimer.</text>
</comment>
<evidence type="ECO:0000313" key="6">
    <source>
        <dbReference type="EMBL" id="KKU21129.1"/>
    </source>
</evidence>
<evidence type="ECO:0000256" key="1">
    <source>
        <dbReference type="ARBA" id="ARBA00011947"/>
    </source>
</evidence>
<dbReference type="PRINTS" id="PR00108">
    <property type="entry name" value="THYMDSNTHASE"/>
</dbReference>
<dbReference type="Proteomes" id="UP000034107">
    <property type="component" value="Unassembled WGS sequence"/>
</dbReference>
<dbReference type="Pfam" id="PF00303">
    <property type="entry name" value="Thymidylat_synt"/>
    <property type="match status" value="1"/>
</dbReference>
<feature type="binding site" description="in other chain" evidence="4">
    <location>
        <position position="232"/>
    </location>
    <ligand>
        <name>dUMP</name>
        <dbReference type="ChEBI" id="CHEBI:246422"/>
        <note>ligand shared between dimeric partners</note>
    </ligand>
</feature>
<evidence type="ECO:0000256" key="3">
    <source>
        <dbReference type="ARBA" id="ARBA00022679"/>
    </source>
</evidence>
<evidence type="ECO:0000259" key="5">
    <source>
        <dbReference type="Pfam" id="PF00303"/>
    </source>
</evidence>
<dbReference type="CDD" id="cd00351">
    <property type="entry name" value="TS_Pyrimidine_HMase"/>
    <property type="match status" value="1"/>
</dbReference>
<comment type="pathway">
    <text evidence="4">Pyrimidine metabolism; dTTP biosynthesis.</text>
</comment>
<feature type="binding site" description="in other chain" evidence="4">
    <location>
        <begin position="262"/>
        <end position="264"/>
    </location>
    <ligand>
        <name>dUMP</name>
        <dbReference type="ChEBI" id="CHEBI:246422"/>
        <note>ligand shared between dimeric partners</note>
    </ligand>
</feature>
<dbReference type="GO" id="GO:0006235">
    <property type="term" value="P:dTTP biosynthetic process"/>
    <property type="evidence" value="ECO:0007669"/>
    <property type="project" value="UniProtKB-UniRule"/>
</dbReference>
<dbReference type="NCBIfam" id="TIGR03284">
    <property type="entry name" value="thym_sym"/>
    <property type="match status" value="1"/>
</dbReference>
<dbReference type="UniPathway" id="UPA00575"/>
<keyword evidence="3 4" id="KW-0808">Transferase</keyword>
<comment type="function">
    <text evidence="4">Catalyzes the reductive methylation of 2'-deoxyuridine-5'-monophosphate (dUMP) to 2'-deoxythymidine-5'-monophosphate (dTMP) while utilizing 5,10-methylenetetrahydrofolate (mTHF) as the methyl donor and reductant in the reaction, yielding dihydrofolate (DHF) as a by-product. This enzymatic reaction provides an intracellular de novo source of dTMP, an essential precursor for DNA biosynthesis.</text>
</comment>
<dbReference type="NCBIfam" id="NF002496">
    <property type="entry name" value="PRK01827.1-2"/>
    <property type="match status" value="1"/>
</dbReference>
<evidence type="ECO:0000256" key="4">
    <source>
        <dbReference type="HAMAP-Rule" id="MF_00008"/>
    </source>
</evidence>